<sequence length="99" mass="10735">MSGLVGKAVTLAKTAVTVAKPQAEIFLRYAKVELVPPKPGDIPAIRAGLGKLIHSAKTGAYKNLTVKEAWINTLVGIEIWCWFFVGECIGKRHLVGYDV</sequence>
<keyword evidence="8 10" id="KW-0472">Membrane</keyword>
<dbReference type="GO" id="GO:0015078">
    <property type="term" value="F:proton transmembrane transporter activity"/>
    <property type="evidence" value="ECO:0007669"/>
    <property type="project" value="UniProtKB-UniRule"/>
</dbReference>
<keyword evidence="9 10" id="KW-0066">ATP synthesis</keyword>
<dbReference type="GO" id="GO:0031966">
    <property type="term" value="C:mitochondrial membrane"/>
    <property type="evidence" value="ECO:0007669"/>
    <property type="project" value="UniProtKB-SubCell"/>
</dbReference>
<comment type="subcellular location">
    <subcellularLocation>
        <location evidence="1">Mitochondrion membrane</location>
    </subcellularLocation>
</comment>
<accession>A0A4E0S3N9</accession>
<keyword evidence="7 10" id="KW-0496">Mitochondrion</keyword>
<dbReference type="AlphaFoldDB" id="A0A4E0S3N9"/>
<evidence type="ECO:0000256" key="1">
    <source>
        <dbReference type="ARBA" id="ARBA00004325"/>
    </source>
</evidence>
<reference evidence="11" key="1">
    <citation type="submission" date="2019-02" db="EMBL/GenBank/DDBJ databases">
        <title>Genome of the parasitoid wasp Diachasma alloeum, an emerging model for ecological speciation and transitions to asexual reproduction.</title>
        <authorList>
            <person name="Robertson H.M."/>
            <person name="Walden K.K."/>
            <person name="Tvedte E.S."/>
            <person name="Hood G.R."/>
            <person name="Feder J.L."/>
            <person name="Forbes A.A."/>
            <person name="Logsdon J.M."/>
            <person name="Mcelroy K.E."/>
        </authorList>
    </citation>
    <scope>NUCLEOTIDE SEQUENCE [LARGE SCALE GENOMIC DNA]</scope>
    <source>
        <strain evidence="11">Michigan</strain>
    </source>
</reference>
<evidence type="ECO:0000256" key="7">
    <source>
        <dbReference type="ARBA" id="ARBA00023128"/>
    </source>
</evidence>
<dbReference type="GO" id="GO:0015986">
    <property type="term" value="P:proton motive force-driven ATP synthesis"/>
    <property type="evidence" value="ECO:0007669"/>
    <property type="project" value="UniProtKB-UniRule"/>
</dbReference>
<dbReference type="PIRSF" id="PIRSF017835">
    <property type="entry name" value="ATP-synth_g_mitoch_animal"/>
    <property type="match status" value="1"/>
</dbReference>
<keyword evidence="3 10" id="KW-0813">Transport</keyword>
<dbReference type="Pfam" id="PF04718">
    <property type="entry name" value="ATP-synt_G"/>
    <property type="match status" value="1"/>
</dbReference>
<dbReference type="PANTHER" id="PTHR12386">
    <property type="entry name" value="ATP SYNTHASE SUBUNIT"/>
    <property type="match status" value="1"/>
</dbReference>
<evidence type="ECO:0000256" key="10">
    <source>
        <dbReference type="PIRNR" id="PIRNR017835"/>
    </source>
</evidence>
<evidence type="ECO:0000256" key="6">
    <source>
        <dbReference type="ARBA" id="ARBA00023065"/>
    </source>
</evidence>
<keyword evidence="4 10" id="KW-0138">CF(0)</keyword>
<evidence type="ECO:0000256" key="9">
    <source>
        <dbReference type="ARBA" id="ARBA00023310"/>
    </source>
</evidence>
<evidence type="ECO:0000256" key="5">
    <source>
        <dbReference type="ARBA" id="ARBA00022781"/>
    </source>
</evidence>
<evidence type="ECO:0000256" key="2">
    <source>
        <dbReference type="ARBA" id="ARBA00005699"/>
    </source>
</evidence>
<evidence type="ECO:0000313" key="12">
    <source>
        <dbReference type="Proteomes" id="UP000297026"/>
    </source>
</evidence>
<comment type="similarity">
    <text evidence="2 10">Belongs to the ATPase g subunit family.</text>
</comment>
<evidence type="ECO:0000256" key="4">
    <source>
        <dbReference type="ARBA" id="ARBA00022547"/>
    </source>
</evidence>
<evidence type="ECO:0000256" key="3">
    <source>
        <dbReference type="ARBA" id="ARBA00022448"/>
    </source>
</evidence>
<evidence type="ECO:0000313" key="11">
    <source>
        <dbReference type="EMBL" id="THK32895.1"/>
    </source>
</evidence>
<keyword evidence="12" id="KW-1185">Reference proteome</keyword>
<keyword evidence="6 10" id="KW-0406">Ion transport</keyword>
<dbReference type="CTD" id="46069"/>
<protein>
    <recommendedName>
        <fullName evidence="10">ATP synthase subunit g</fullName>
        <shortName evidence="10">ATPase subunit g</shortName>
    </recommendedName>
</protein>
<dbReference type="InterPro" id="IPR016702">
    <property type="entry name" value="ATP5MG_metazoa"/>
</dbReference>
<dbReference type="InterPro" id="IPR006808">
    <property type="entry name" value="ATP_synth_F0_gsu_mt"/>
</dbReference>
<organism evidence="11 12">
    <name type="scientific">Diachasma alloeum</name>
    <dbReference type="NCBI Taxonomy" id="454923"/>
    <lineage>
        <taxon>Eukaryota</taxon>
        <taxon>Metazoa</taxon>
        <taxon>Ecdysozoa</taxon>
        <taxon>Arthropoda</taxon>
        <taxon>Hexapoda</taxon>
        <taxon>Insecta</taxon>
        <taxon>Pterygota</taxon>
        <taxon>Neoptera</taxon>
        <taxon>Endopterygota</taxon>
        <taxon>Hymenoptera</taxon>
        <taxon>Apocrita</taxon>
        <taxon>Ichneumonoidea</taxon>
        <taxon>Braconidae</taxon>
        <taxon>Opiinae</taxon>
        <taxon>Diachasma</taxon>
    </lineage>
</organism>
<gene>
    <name evidence="11" type="primary">ATPN</name>
    <name evidence="11" type="ORF">DALL_DALL000060</name>
</gene>
<name>A0A4E0S3N9_9HYME</name>
<evidence type="ECO:0000256" key="8">
    <source>
        <dbReference type="ARBA" id="ARBA00023136"/>
    </source>
</evidence>
<dbReference type="EMBL" id="ML158569">
    <property type="protein sequence ID" value="THK32895.1"/>
    <property type="molecule type" value="Genomic_DNA"/>
</dbReference>
<proteinExistence type="inferred from homology"/>
<keyword evidence="5 10" id="KW-0375">Hydrogen ion transport</keyword>
<dbReference type="KEGG" id="dam:107048146"/>
<dbReference type="OrthoDB" id="437at2759"/>
<dbReference type="GO" id="GO:0045259">
    <property type="term" value="C:proton-transporting ATP synthase complex"/>
    <property type="evidence" value="ECO:0007669"/>
    <property type="project" value="UniProtKB-UniRule"/>
</dbReference>
<dbReference type="Proteomes" id="UP000297026">
    <property type="component" value="Unassembled WGS sequence"/>
</dbReference>
<dbReference type="GeneID" id="107048146"/>